<dbReference type="EMBL" id="POTQ01000002">
    <property type="protein sequence ID" value="PNV58571.1"/>
    <property type="molecule type" value="Genomic_DNA"/>
</dbReference>
<dbReference type="Proteomes" id="UP000185427">
    <property type="component" value="Chromosome"/>
</dbReference>
<dbReference type="RefSeq" id="WP_003685409.1">
    <property type="nucleotide sequence ID" value="NZ_CAKMAZ010000031.1"/>
</dbReference>
<protein>
    <submittedName>
        <fullName evidence="2">ABC transporter permease</fullName>
    </submittedName>
</protein>
<organism evidence="2 4">
    <name type="scientific">Limosilactobacillus fermentum</name>
    <name type="common">Lactobacillus fermentum</name>
    <dbReference type="NCBI Taxonomy" id="1613"/>
    <lineage>
        <taxon>Bacteria</taxon>
        <taxon>Bacillati</taxon>
        <taxon>Bacillota</taxon>
        <taxon>Bacilli</taxon>
        <taxon>Lactobacillales</taxon>
        <taxon>Lactobacillaceae</taxon>
        <taxon>Limosilactobacillus</taxon>
    </lineage>
</organism>
<name>A0A1L7GVL2_LIMFE</name>
<evidence type="ECO:0000313" key="2">
    <source>
        <dbReference type="EMBL" id="APU46001.1"/>
    </source>
</evidence>
<dbReference type="EMBL" id="CP019030">
    <property type="protein sequence ID" value="APU46001.1"/>
    <property type="molecule type" value="Genomic_DNA"/>
</dbReference>
<feature type="transmembrane region" description="Helical" evidence="1">
    <location>
        <begin position="149"/>
        <end position="171"/>
    </location>
</feature>
<evidence type="ECO:0000313" key="4">
    <source>
        <dbReference type="Proteomes" id="UP000185427"/>
    </source>
</evidence>
<evidence type="ECO:0000313" key="5">
    <source>
        <dbReference type="Proteomes" id="UP000236514"/>
    </source>
</evidence>
<keyword evidence="1" id="KW-1133">Transmembrane helix</keyword>
<feature type="transmembrane region" description="Helical" evidence="1">
    <location>
        <begin position="12"/>
        <end position="32"/>
    </location>
</feature>
<dbReference type="AlphaFoldDB" id="A0A1L7GVL2"/>
<dbReference type="PIRSF" id="PIRSF037394">
    <property type="entry name" value="ABC_thiamine-permease_YkoE_prd"/>
    <property type="match status" value="1"/>
</dbReference>
<reference evidence="3 5" key="2">
    <citation type="submission" date="2018-01" db="EMBL/GenBank/DDBJ databases">
        <title>Draft genome sequence of the feruloyl esterase-producing strain Lactobacillus fermentum CRL 1446, isolated from artisanal goat milk cheese.</title>
        <authorList>
            <person name="Abeijon Mukdsi M.C."/>
            <person name="Saavedra L."/>
            <person name="Gauffin Cano M.P."/>
            <person name="Hebert E.M."/>
            <person name="Medina R.B."/>
        </authorList>
    </citation>
    <scope>NUCLEOTIDE SEQUENCE [LARGE SCALE GENOMIC DNA]</scope>
    <source>
        <strain evidence="3 5">CRL 1446</strain>
    </source>
</reference>
<dbReference type="InterPro" id="IPR017195">
    <property type="entry name" value="ABC_thiamin-permease_prd"/>
</dbReference>
<feature type="transmembrane region" description="Helical" evidence="1">
    <location>
        <begin position="38"/>
        <end position="59"/>
    </location>
</feature>
<dbReference type="OrthoDB" id="8017424at2"/>
<dbReference type="Pfam" id="PF09819">
    <property type="entry name" value="ABC_cobalt"/>
    <property type="match status" value="1"/>
</dbReference>
<evidence type="ECO:0000313" key="3">
    <source>
        <dbReference type="EMBL" id="PNV58571.1"/>
    </source>
</evidence>
<sequence>MNKSRFGLRDVILLALIGIIFGVIYFAGDFVYNAVTLALTPIGLGAAGNDFTMGLWCMAGPLSGFMLKRPGSAFLGEFLGAAGEMFLGGQWGASNLISGAVQGVASELGFTLVGYRMYNWLTILSTTATTTILTFAWDWFRNGYSHFALPILLACFAIRFISMFLFCGVLVKLITNLLERAHVIPQAQA</sequence>
<keyword evidence="1" id="KW-0812">Transmembrane</keyword>
<accession>A0A1L7GVL2</accession>
<evidence type="ECO:0000256" key="1">
    <source>
        <dbReference type="SAM" id="Phobius"/>
    </source>
</evidence>
<feature type="transmembrane region" description="Helical" evidence="1">
    <location>
        <begin position="118"/>
        <end position="137"/>
    </location>
</feature>
<keyword evidence="1" id="KW-0472">Membrane</keyword>
<dbReference type="GeneID" id="83715887"/>
<gene>
    <name evidence="2" type="ORF">BUW47_05980</name>
    <name evidence="3" type="ORF">C1Y38_01370</name>
</gene>
<proteinExistence type="predicted"/>
<dbReference type="Proteomes" id="UP000236514">
    <property type="component" value="Unassembled WGS sequence"/>
</dbReference>
<reference evidence="2 4" key="1">
    <citation type="submission" date="2016-12" db="EMBL/GenBank/DDBJ databases">
        <title>Complete Genome Sequence of Lactobacillus fermentum Strain SNUV175, a Probiotic for Treatment of Bacterial Vaginosis.</title>
        <authorList>
            <person name="Lee S."/>
            <person name="You H.J."/>
            <person name="Kwon B."/>
            <person name="Ko G."/>
        </authorList>
    </citation>
    <scope>NUCLEOTIDE SEQUENCE [LARGE SCALE GENOMIC DNA]</scope>
    <source>
        <strain evidence="2 4">SNUV175</strain>
    </source>
</reference>